<dbReference type="Pfam" id="PF13632">
    <property type="entry name" value="Glyco_trans_2_3"/>
    <property type="match status" value="1"/>
</dbReference>
<protein>
    <submittedName>
        <fullName evidence="9">Glycosyltransferase family 2 protein</fullName>
    </submittedName>
</protein>
<keyword evidence="4 7" id="KW-0812">Transmembrane</keyword>
<dbReference type="EMBL" id="CP132302">
    <property type="protein sequence ID" value="WLR96637.1"/>
    <property type="molecule type" value="Genomic_DNA"/>
</dbReference>
<feature type="transmembrane region" description="Helical" evidence="7">
    <location>
        <begin position="513"/>
        <end position="542"/>
    </location>
</feature>
<reference evidence="9 10" key="1">
    <citation type="submission" date="2023-08" db="EMBL/GenBank/DDBJ databases">
        <title>Pathogen: clinical or host-associated sample.</title>
        <authorList>
            <person name="Hergert J."/>
            <person name="Casey R."/>
            <person name="Wagner J."/>
            <person name="Young E.L."/>
            <person name="Oakeson K.F."/>
        </authorList>
    </citation>
    <scope>NUCLEOTIDE SEQUENCE [LARGE SCALE GENOMIC DNA]</scope>
    <source>
        <strain evidence="9 10">1760953</strain>
    </source>
</reference>
<dbReference type="Gene3D" id="3.90.550.10">
    <property type="entry name" value="Spore Coat Polysaccharide Biosynthesis Protein SpsA, Chain A"/>
    <property type="match status" value="1"/>
</dbReference>
<feature type="transmembrane region" description="Helical" evidence="7">
    <location>
        <begin position="562"/>
        <end position="582"/>
    </location>
</feature>
<evidence type="ECO:0000256" key="4">
    <source>
        <dbReference type="ARBA" id="ARBA00022692"/>
    </source>
</evidence>
<keyword evidence="10" id="KW-1185">Reference proteome</keyword>
<dbReference type="SUPFAM" id="SSF53448">
    <property type="entry name" value="Nucleotide-diphospho-sugar transferases"/>
    <property type="match status" value="1"/>
</dbReference>
<comment type="subcellular location">
    <subcellularLocation>
        <location evidence="1">Membrane</location>
        <topology evidence="1">Multi-pass membrane protein</topology>
    </subcellularLocation>
</comment>
<dbReference type="Proteomes" id="UP001234585">
    <property type="component" value="Chromosome"/>
</dbReference>
<dbReference type="GO" id="GO:0016020">
    <property type="term" value="C:membrane"/>
    <property type="evidence" value="ECO:0007669"/>
    <property type="project" value="UniProtKB-SubCell"/>
</dbReference>
<accession>A0AA50CIT1</accession>
<proteinExistence type="predicted"/>
<dbReference type="RefSeq" id="WP_306036912.1">
    <property type="nucleotide sequence ID" value="NZ_CP132302.1"/>
</dbReference>
<evidence type="ECO:0000313" key="10">
    <source>
        <dbReference type="Proteomes" id="UP001234585"/>
    </source>
</evidence>
<sequence length="655" mass="72543">MRLAEYPDDIAFATAIGVLPARHVARPAHPPVPPKFLTEAHLFRRLGISKVLISHMLVRANRNGTTLEAELLASGAVLESTYYEALAEILDLPFLPELDPAQVEDIAGADSQLLDPTVVRLRHPVRPPVTAIVPNAARLGDLAERLAQSPDLRTTLVATTPSALRSALWRAGRKRRLRESVDRLFGSAPEASARITLWGRQGFYTGAALTLTLALTVAEPTAALLVLHIVLSFFFFATFFIRLVALVATKRQQKRLRPAPPAGRRPVYSIFIALYREAAVVPQLIDTLDRLEWPASRLDIKLICEADDQATLDALAATRLGPQYEVVAVPPGRPRTKPKALTYALGAARGEYLVIYDAEDRIDPMQLEEAWRTFEAGPPEIVCLQAPLVITNARESWISALFALEYAGLFRVLLPRLAAARMPMPLGGTSNHFRTRILQAVGGWDPFNVTEDADLGLRLYRKGYRCGTLTRPTYEEAPTEVRAWLGQRSRWFKGWLQTWLVVMRRPSMLIREMGLGASIVFQVLIGGLILSSLAHPLVVAYVAVITGQLLSGQAYTVGPMQLTLFVMDMANIFGSYAIFIALGRAGMTLPERAAVGRKWMLTPVYWLLASRAAWRAVRELRSNPFFWNKTAHRPAQTDAKTVATNQMVSEAEQSL</sequence>
<evidence type="ECO:0000313" key="9">
    <source>
        <dbReference type="EMBL" id="WLR96637.1"/>
    </source>
</evidence>
<dbReference type="GO" id="GO:0016757">
    <property type="term" value="F:glycosyltransferase activity"/>
    <property type="evidence" value="ECO:0007669"/>
    <property type="project" value="UniProtKB-KW"/>
</dbReference>
<keyword evidence="2" id="KW-0328">Glycosyltransferase</keyword>
<evidence type="ECO:0000256" key="5">
    <source>
        <dbReference type="ARBA" id="ARBA00022989"/>
    </source>
</evidence>
<feature type="domain" description="Glycosyltransferase 2-like" evidence="8">
    <location>
        <begin position="353"/>
        <end position="544"/>
    </location>
</feature>
<dbReference type="InterPro" id="IPR001173">
    <property type="entry name" value="Glyco_trans_2-like"/>
</dbReference>
<keyword evidence="6 7" id="KW-0472">Membrane</keyword>
<dbReference type="PANTHER" id="PTHR43867">
    <property type="entry name" value="CELLULOSE SYNTHASE CATALYTIC SUBUNIT A [UDP-FORMING]"/>
    <property type="match status" value="1"/>
</dbReference>
<evidence type="ECO:0000256" key="1">
    <source>
        <dbReference type="ARBA" id="ARBA00004141"/>
    </source>
</evidence>
<dbReference type="InterPro" id="IPR050321">
    <property type="entry name" value="Glycosyltr_2/OpgH_subfam"/>
</dbReference>
<feature type="transmembrane region" description="Helical" evidence="7">
    <location>
        <begin position="224"/>
        <end position="248"/>
    </location>
</feature>
<organism evidence="9 10">
    <name type="scientific">Shinella sumterensis</name>
    <dbReference type="NCBI Taxonomy" id="1967501"/>
    <lineage>
        <taxon>Bacteria</taxon>
        <taxon>Pseudomonadati</taxon>
        <taxon>Pseudomonadota</taxon>
        <taxon>Alphaproteobacteria</taxon>
        <taxon>Hyphomicrobiales</taxon>
        <taxon>Rhizobiaceae</taxon>
        <taxon>Shinella</taxon>
    </lineage>
</organism>
<evidence type="ECO:0000256" key="7">
    <source>
        <dbReference type="SAM" id="Phobius"/>
    </source>
</evidence>
<evidence type="ECO:0000256" key="2">
    <source>
        <dbReference type="ARBA" id="ARBA00022676"/>
    </source>
</evidence>
<name>A0AA50CIT1_9HYPH</name>
<dbReference type="AlphaFoldDB" id="A0AA50CIT1"/>
<evidence type="ECO:0000259" key="8">
    <source>
        <dbReference type="Pfam" id="PF13632"/>
    </source>
</evidence>
<keyword evidence="5 7" id="KW-1133">Transmembrane helix</keyword>
<gene>
    <name evidence="9" type="ORF">Q9313_13100</name>
</gene>
<evidence type="ECO:0000256" key="6">
    <source>
        <dbReference type="ARBA" id="ARBA00023136"/>
    </source>
</evidence>
<dbReference type="InterPro" id="IPR029044">
    <property type="entry name" value="Nucleotide-diphossugar_trans"/>
</dbReference>
<dbReference type="PANTHER" id="PTHR43867:SF2">
    <property type="entry name" value="CELLULOSE SYNTHASE CATALYTIC SUBUNIT A [UDP-FORMING]"/>
    <property type="match status" value="1"/>
</dbReference>
<evidence type="ECO:0000256" key="3">
    <source>
        <dbReference type="ARBA" id="ARBA00022679"/>
    </source>
</evidence>
<keyword evidence="3" id="KW-0808">Transferase</keyword>